<protein>
    <recommendedName>
        <fullName evidence="2">C-type lectin domain-containing protein</fullName>
    </recommendedName>
</protein>
<dbReference type="Gene3D" id="3.10.100.10">
    <property type="entry name" value="Mannose-Binding Protein A, subunit A"/>
    <property type="match status" value="1"/>
</dbReference>
<organism evidence="3 4">
    <name type="scientific">Magallana gigas</name>
    <name type="common">Pacific oyster</name>
    <name type="synonym">Crassostrea gigas</name>
    <dbReference type="NCBI Taxonomy" id="29159"/>
    <lineage>
        <taxon>Eukaryota</taxon>
        <taxon>Metazoa</taxon>
        <taxon>Spiralia</taxon>
        <taxon>Lophotrochozoa</taxon>
        <taxon>Mollusca</taxon>
        <taxon>Bivalvia</taxon>
        <taxon>Autobranchia</taxon>
        <taxon>Pteriomorphia</taxon>
        <taxon>Ostreida</taxon>
        <taxon>Ostreoidea</taxon>
        <taxon>Ostreidae</taxon>
        <taxon>Magallana</taxon>
    </lineage>
</organism>
<dbReference type="SUPFAM" id="SSF57414">
    <property type="entry name" value="Hairpin loop containing domain-like"/>
    <property type="match status" value="1"/>
</dbReference>
<dbReference type="InterPro" id="IPR001304">
    <property type="entry name" value="C-type_lectin-like"/>
</dbReference>
<evidence type="ECO:0000256" key="1">
    <source>
        <dbReference type="SAM" id="SignalP"/>
    </source>
</evidence>
<feature type="signal peptide" evidence="1">
    <location>
        <begin position="1"/>
        <end position="22"/>
    </location>
</feature>
<dbReference type="AlphaFoldDB" id="A0A8W8L0H6"/>
<dbReference type="OMA" id="ICERDIA"/>
<sequence>MKSLFSKMWLWLTLISVNGVSSLVYQHTTFQRHLNPVHDNRTSPFFSSTVSTAQACVIKCHNHPSCESLVYDKVSFQCSLFEGKNIGEKITSSQVYNQVSTKTVHQNIIAHANNLCNGDSPGYFYNESVPVCYKIDTQPRLMDDAVMFCGESGGHLLRIDTEIKQKFVESVNLETTSSIFKYRIDGKKNNTVWTFSNNQPIKRFYWYPGEPADNISSIGLRVGYGGKWDDVQPSVLHGCICEKDIKFN</sequence>
<dbReference type="Gene3D" id="3.50.4.10">
    <property type="entry name" value="Hepatocyte Growth Factor"/>
    <property type="match status" value="1"/>
</dbReference>
<dbReference type="InterPro" id="IPR016187">
    <property type="entry name" value="CTDL_fold"/>
</dbReference>
<evidence type="ECO:0000259" key="2">
    <source>
        <dbReference type="PROSITE" id="PS50041"/>
    </source>
</evidence>
<dbReference type="InterPro" id="IPR003609">
    <property type="entry name" value="Pan_app"/>
</dbReference>
<dbReference type="Pfam" id="PF00059">
    <property type="entry name" value="Lectin_C"/>
    <property type="match status" value="1"/>
</dbReference>
<name>A0A8W8L0H6_MAGGI</name>
<dbReference type="SUPFAM" id="SSF56436">
    <property type="entry name" value="C-type lectin-like"/>
    <property type="match status" value="1"/>
</dbReference>
<dbReference type="OrthoDB" id="2142683at2759"/>
<dbReference type="EnsemblMetazoa" id="G25839.1">
    <property type="protein sequence ID" value="G25839.1:cds"/>
    <property type="gene ID" value="G25839"/>
</dbReference>
<feature type="chain" id="PRO_5036493284" description="C-type lectin domain-containing protein" evidence="1">
    <location>
        <begin position="23"/>
        <end position="248"/>
    </location>
</feature>
<dbReference type="Pfam" id="PF00024">
    <property type="entry name" value="PAN_1"/>
    <property type="match status" value="1"/>
</dbReference>
<feature type="domain" description="C-type lectin" evidence="2">
    <location>
        <begin position="132"/>
        <end position="242"/>
    </location>
</feature>
<keyword evidence="4" id="KW-1185">Reference proteome</keyword>
<proteinExistence type="predicted"/>
<keyword evidence="1" id="KW-0732">Signal</keyword>
<dbReference type="Proteomes" id="UP000005408">
    <property type="component" value="Unassembled WGS sequence"/>
</dbReference>
<evidence type="ECO:0000313" key="3">
    <source>
        <dbReference type="EnsemblMetazoa" id="G25839.1:cds"/>
    </source>
</evidence>
<evidence type="ECO:0000313" key="4">
    <source>
        <dbReference type="Proteomes" id="UP000005408"/>
    </source>
</evidence>
<accession>A0A8W8L0H6</accession>
<dbReference type="InterPro" id="IPR016186">
    <property type="entry name" value="C-type_lectin-like/link_sf"/>
</dbReference>
<dbReference type="SMART" id="SM00034">
    <property type="entry name" value="CLECT"/>
    <property type="match status" value="1"/>
</dbReference>
<reference evidence="3" key="1">
    <citation type="submission" date="2022-08" db="UniProtKB">
        <authorList>
            <consortium name="EnsemblMetazoa"/>
        </authorList>
    </citation>
    <scope>IDENTIFICATION</scope>
    <source>
        <strain evidence="3">05x7-T-G4-1.051#20</strain>
    </source>
</reference>
<dbReference type="PROSITE" id="PS50041">
    <property type="entry name" value="C_TYPE_LECTIN_2"/>
    <property type="match status" value="1"/>
</dbReference>
<dbReference type="CDD" id="cd00037">
    <property type="entry name" value="CLECT"/>
    <property type="match status" value="1"/>
</dbReference>